<comment type="caution">
    <text evidence="4">The sequence shown here is derived from an EMBL/GenBank/DDBJ whole genome shotgun (WGS) entry which is preliminary data.</text>
</comment>
<sequence length="395" mass="40770">MAQALPAVSGEPPDTAGSPTSAQTRFAEFRRRLHTLTETASRRTKIATAHPLIVGGALLFIFGGVVGGTSLGVANPAGAAENLGGEDVEVVEVVYQYSPFEEFLVEGAPPFGGDAAGETFDSEDPDAVLVTVPWTPVPPPGSSRHGVATYAVGEGDTLSGIAGRFGVSLLSVAISNNIVDPDAIKPGDELRVPPSANDALHVFLHTVKSGETLAGIAKRYAADGERVIAFNGLPADGVLTAGAELMLPVNETPEFAKPKPPAPKPVSPTAPRFASSQTALGYYIAPTTGRNYGRIHSNNGVDIANSCGTPVYAAASGTITRADGSGWNGGYGIVIDIAHPNGTSTRYAHLSQIVTWSGGVGQGQLIGYMGTTGRSTGCHLHFEVHGEGARNPLRR</sequence>
<dbReference type="PANTHER" id="PTHR21666">
    <property type="entry name" value="PEPTIDASE-RELATED"/>
    <property type="match status" value="1"/>
</dbReference>
<dbReference type="AlphaFoldDB" id="A0A1G2PNX4"/>
<dbReference type="SUPFAM" id="SSF54106">
    <property type="entry name" value="LysM domain"/>
    <property type="match status" value="2"/>
</dbReference>
<dbReference type="InterPro" id="IPR016047">
    <property type="entry name" value="M23ase_b-sheet_dom"/>
</dbReference>
<dbReference type="CDD" id="cd12797">
    <property type="entry name" value="M23_peptidase"/>
    <property type="match status" value="1"/>
</dbReference>
<name>A0A1G2PNX4_TERXR</name>
<keyword evidence="2" id="KW-0812">Transmembrane</keyword>
<feature type="region of interest" description="Disordered" evidence="1">
    <location>
        <begin position="1"/>
        <end position="22"/>
    </location>
</feature>
<dbReference type="PROSITE" id="PS51782">
    <property type="entry name" value="LYSM"/>
    <property type="match status" value="2"/>
</dbReference>
<evidence type="ECO:0000256" key="2">
    <source>
        <dbReference type="SAM" id="Phobius"/>
    </source>
</evidence>
<dbReference type="Gene3D" id="3.10.350.10">
    <property type="entry name" value="LysM domain"/>
    <property type="match status" value="2"/>
</dbReference>
<evidence type="ECO:0000259" key="3">
    <source>
        <dbReference type="PROSITE" id="PS51782"/>
    </source>
</evidence>
<accession>A0A1G2PNX4</accession>
<dbReference type="GO" id="GO:0004222">
    <property type="term" value="F:metalloendopeptidase activity"/>
    <property type="evidence" value="ECO:0007669"/>
    <property type="project" value="TreeGrafter"/>
</dbReference>
<dbReference type="Pfam" id="PF01551">
    <property type="entry name" value="Peptidase_M23"/>
    <property type="match status" value="1"/>
</dbReference>
<feature type="domain" description="LysM" evidence="3">
    <location>
        <begin position="148"/>
        <end position="192"/>
    </location>
</feature>
<protein>
    <recommendedName>
        <fullName evidence="3">LysM domain-containing protein</fullName>
    </recommendedName>
</protein>
<gene>
    <name evidence="4" type="ORF">A2682_01455</name>
</gene>
<proteinExistence type="predicted"/>
<evidence type="ECO:0000313" key="4">
    <source>
        <dbReference type="EMBL" id="OHA49331.1"/>
    </source>
</evidence>
<dbReference type="Gene3D" id="2.70.70.10">
    <property type="entry name" value="Glucose Permease (Domain IIA)"/>
    <property type="match status" value="1"/>
</dbReference>
<evidence type="ECO:0000313" key="5">
    <source>
        <dbReference type="Proteomes" id="UP000178690"/>
    </source>
</evidence>
<dbReference type="Proteomes" id="UP000178690">
    <property type="component" value="Unassembled WGS sequence"/>
</dbReference>
<evidence type="ECO:0000256" key="1">
    <source>
        <dbReference type="SAM" id="MobiDB-lite"/>
    </source>
</evidence>
<dbReference type="InterPro" id="IPR011055">
    <property type="entry name" value="Dup_hybrid_motif"/>
</dbReference>
<organism evidence="4 5">
    <name type="scientific">Terrybacteria sp. (strain RIFCSPHIGHO2_01_FULL_58_15)</name>
    <dbReference type="NCBI Taxonomy" id="1802363"/>
    <lineage>
        <taxon>Bacteria</taxon>
        <taxon>Candidatus Terryibacteriota</taxon>
    </lineage>
</organism>
<keyword evidence="2" id="KW-1133">Transmembrane helix</keyword>
<dbReference type="PANTHER" id="PTHR21666:SF270">
    <property type="entry name" value="MUREIN HYDROLASE ACTIVATOR ENVC"/>
    <property type="match status" value="1"/>
</dbReference>
<reference evidence="4 5" key="1">
    <citation type="journal article" date="2016" name="Nat. Commun.">
        <title>Thousands of microbial genomes shed light on interconnected biogeochemical processes in an aquifer system.</title>
        <authorList>
            <person name="Anantharaman K."/>
            <person name="Brown C.T."/>
            <person name="Hug L.A."/>
            <person name="Sharon I."/>
            <person name="Castelle C.J."/>
            <person name="Probst A.J."/>
            <person name="Thomas B.C."/>
            <person name="Singh A."/>
            <person name="Wilkins M.J."/>
            <person name="Karaoz U."/>
            <person name="Brodie E.L."/>
            <person name="Williams K.H."/>
            <person name="Hubbard S.S."/>
            <person name="Banfield J.F."/>
        </authorList>
    </citation>
    <scope>NUCLEOTIDE SEQUENCE [LARGE SCALE GENOMIC DNA]</scope>
    <source>
        <strain evidence="5">RIFCSPHIGHO2_01_FULL_58_15</strain>
    </source>
</reference>
<dbReference type="InterPro" id="IPR018392">
    <property type="entry name" value="LysM"/>
</dbReference>
<keyword evidence="2" id="KW-0472">Membrane</keyword>
<dbReference type="InterPro" id="IPR050570">
    <property type="entry name" value="Cell_wall_metabolism_enzyme"/>
</dbReference>
<feature type="domain" description="LysM" evidence="3">
    <location>
        <begin position="203"/>
        <end position="247"/>
    </location>
</feature>
<dbReference type="STRING" id="1802363.A2682_01455"/>
<dbReference type="Pfam" id="PF01476">
    <property type="entry name" value="LysM"/>
    <property type="match status" value="2"/>
</dbReference>
<dbReference type="SMART" id="SM00257">
    <property type="entry name" value="LysM"/>
    <property type="match status" value="2"/>
</dbReference>
<dbReference type="EMBL" id="MHST01000011">
    <property type="protein sequence ID" value="OHA49331.1"/>
    <property type="molecule type" value="Genomic_DNA"/>
</dbReference>
<feature type="transmembrane region" description="Helical" evidence="2">
    <location>
        <begin position="52"/>
        <end position="73"/>
    </location>
</feature>
<dbReference type="InterPro" id="IPR036779">
    <property type="entry name" value="LysM_dom_sf"/>
</dbReference>
<dbReference type="SUPFAM" id="SSF51261">
    <property type="entry name" value="Duplicated hybrid motif"/>
    <property type="match status" value="1"/>
</dbReference>
<dbReference type="CDD" id="cd00118">
    <property type="entry name" value="LysM"/>
    <property type="match status" value="2"/>
</dbReference>